<organism evidence="1 2">
    <name type="scientific">Haloferax volcanii</name>
    <name type="common">Halobacterium volcanii</name>
    <dbReference type="NCBI Taxonomy" id="2246"/>
    <lineage>
        <taxon>Archaea</taxon>
        <taxon>Methanobacteriati</taxon>
        <taxon>Methanobacteriota</taxon>
        <taxon>Stenosarchaea group</taxon>
        <taxon>Halobacteria</taxon>
        <taxon>Halobacteriales</taxon>
        <taxon>Haloferacaceae</taxon>
        <taxon>Haloferax</taxon>
    </lineage>
</organism>
<dbReference type="GO" id="GO:0009236">
    <property type="term" value="P:cobalamin biosynthetic process"/>
    <property type="evidence" value="ECO:0007669"/>
    <property type="project" value="UniProtKB-UniPathway"/>
</dbReference>
<keyword evidence="1" id="KW-0808">Transferase</keyword>
<sequence length="41" mass="4203">LLVRSWGRARLGGVSGDLLGATNELARAAAVHAGVVTWTLS</sequence>
<accession>A0A558G748</accession>
<feature type="non-terminal residue" evidence="1">
    <location>
        <position position="1"/>
    </location>
</feature>
<dbReference type="GO" id="GO:0008818">
    <property type="term" value="F:cobalamin 5'-phosphate synthase activity"/>
    <property type="evidence" value="ECO:0007669"/>
    <property type="project" value="InterPro"/>
</dbReference>
<dbReference type="RefSeq" id="WP_186372526.1">
    <property type="nucleotide sequence ID" value="NZ_VMTR01000172.1"/>
</dbReference>
<evidence type="ECO:0000313" key="1">
    <source>
        <dbReference type="EMBL" id="TVT93597.1"/>
    </source>
</evidence>
<evidence type="ECO:0000313" key="2">
    <source>
        <dbReference type="Proteomes" id="UP000320212"/>
    </source>
</evidence>
<gene>
    <name evidence="1" type="ORF">FQA18_16475</name>
</gene>
<dbReference type="EMBL" id="VMTR01000172">
    <property type="protein sequence ID" value="TVT93597.1"/>
    <property type="molecule type" value="Genomic_DNA"/>
</dbReference>
<dbReference type="GO" id="GO:0051073">
    <property type="term" value="F:adenosylcobinamide-GDP ribazoletransferase activity"/>
    <property type="evidence" value="ECO:0007669"/>
    <property type="project" value="InterPro"/>
</dbReference>
<protein>
    <submittedName>
        <fullName evidence="1">Adenosylcobinamide-GDP ribazoletransferase</fullName>
    </submittedName>
</protein>
<dbReference type="UniPathway" id="UPA00148">
    <property type="reaction ID" value="UER00238"/>
</dbReference>
<dbReference type="InterPro" id="IPR003805">
    <property type="entry name" value="CobS"/>
</dbReference>
<proteinExistence type="predicted"/>
<name>A0A558G748_HALVO</name>
<dbReference type="Pfam" id="PF02654">
    <property type="entry name" value="CobS"/>
    <property type="match status" value="1"/>
</dbReference>
<reference evidence="1 2" key="1">
    <citation type="submission" date="2019-07" db="EMBL/GenBank/DDBJ databases">
        <title>Draft genome sequence of Haloferax volcanii SS0101, isolated from salt farm in Samut Sakhon, Thailand.</title>
        <authorList>
            <person name="Wanthongcharoen S."/>
            <person name="Yamprayoonswat W."/>
            <person name="Ruangsuj P."/>
            <person name="Thongpramul N."/>
            <person name="Jumpathong W."/>
            <person name="Sittihan S."/>
            <person name="Kanjanavas P."/>
            <person name="Yasawong M."/>
        </authorList>
    </citation>
    <scope>NUCLEOTIDE SEQUENCE [LARGE SCALE GENOMIC DNA]</scope>
    <source>
        <strain evidence="1 2">SS0101</strain>
    </source>
</reference>
<dbReference type="AlphaFoldDB" id="A0A558G748"/>
<comment type="caution">
    <text evidence="1">The sequence shown here is derived from an EMBL/GenBank/DDBJ whole genome shotgun (WGS) entry which is preliminary data.</text>
</comment>
<dbReference type="Proteomes" id="UP000320212">
    <property type="component" value="Unassembled WGS sequence"/>
</dbReference>